<dbReference type="GO" id="GO:0030170">
    <property type="term" value="F:pyridoxal phosphate binding"/>
    <property type="evidence" value="ECO:0007669"/>
    <property type="project" value="TreeGrafter"/>
</dbReference>
<dbReference type="Pfam" id="PF01041">
    <property type="entry name" value="DegT_DnrJ_EryC1"/>
    <property type="match status" value="1"/>
</dbReference>
<dbReference type="PIRSF" id="PIRSF000390">
    <property type="entry name" value="PLP_StrS"/>
    <property type="match status" value="1"/>
</dbReference>
<keyword evidence="1 3" id="KW-0663">Pyridoxal phosphate</keyword>
<dbReference type="InterPro" id="IPR015421">
    <property type="entry name" value="PyrdxlP-dep_Trfase_major"/>
</dbReference>
<dbReference type="Gene3D" id="3.90.1150.10">
    <property type="entry name" value="Aspartate Aminotransferase, domain 1"/>
    <property type="match status" value="1"/>
</dbReference>
<evidence type="ECO:0000256" key="2">
    <source>
        <dbReference type="ARBA" id="ARBA00037999"/>
    </source>
</evidence>
<dbReference type="AlphaFoldDB" id="A0A2S0WJC2"/>
<dbReference type="OrthoDB" id="9804264at2"/>
<proteinExistence type="inferred from homology"/>
<protein>
    <submittedName>
        <fullName evidence="4">Erythromycin biosynthesis sensory transduction protein eryC1</fullName>
    </submittedName>
</protein>
<name>A0A2S0WJC2_9ACTN</name>
<sequence length="374" mass="39586">MNDTDIPLVDLRLAHRRVADDVAIGFARVLEAASYVLGPEVTAFEEAFAAYCGVDHCLGVGNGTDAVELALRGCGIGPGDEVIIPANTFVATAEAVVRTGATVALADVTADHLIDPLSVAARLTPATRAVIGVHLYGQMAPMEQLRSVVGQDVALIEDAAQSQGARRFGHRSGSIGDAAATSFYPGKNLGAYGDAGAVTTASATIADYLRAVRNHGGTHKYEHLEIGVNSRLDSLQAVVLSTKLAVLDDWNDERRAAAQRYDGLLSDIEGLQLPTVAEGNEHVWHLYVIQSDERDELVSALNGAGIGAGIHYPRPIHLLPAFEHLGHRRGDFPVTEAAAERILSLPLFPGITAEQQTRVAEAVRSSLSTRALLA</sequence>
<evidence type="ECO:0000313" key="4">
    <source>
        <dbReference type="EMBL" id="AWB91433.1"/>
    </source>
</evidence>
<organism evidence="4 5">
    <name type="scientific">Aeromicrobium chenweiae</name>
    <dbReference type="NCBI Taxonomy" id="2079793"/>
    <lineage>
        <taxon>Bacteria</taxon>
        <taxon>Bacillati</taxon>
        <taxon>Actinomycetota</taxon>
        <taxon>Actinomycetes</taxon>
        <taxon>Propionibacteriales</taxon>
        <taxon>Nocardioidaceae</taxon>
        <taxon>Aeromicrobium</taxon>
    </lineage>
</organism>
<accession>A0A2S0WJC2</accession>
<dbReference type="KEGG" id="aez:C3E78_03915"/>
<dbReference type="PANTHER" id="PTHR30244">
    <property type="entry name" value="TRANSAMINASE"/>
    <property type="match status" value="1"/>
</dbReference>
<gene>
    <name evidence="4" type="ORF">C3E78_03915</name>
</gene>
<keyword evidence="5" id="KW-1185">Reference proteome</keyword>
<reference evidence="5" key="1">
    <citation type="submission" date="2018-01" db="EMBL/GenBank/DDBJ databases">
        <authorList>
            <person name="Li J."/>
        </authorList>
    </citation>
    <scope>NUCLEOTIDE SEQUENCE [LARGE SCALE GENOMIC DNA]</scope>
    <source>
        <strain evidence="5">592</strain>
    </source>
</reference>
<dbReference type="GO" id="GO:0008483">
    <property type="term" value="F:transaminase activity"/>
    <property type="evidence" value="ECO:0007669"/>
    <property type="project" value="TreeGrafter"/>
</dbReference>
<accession>A0A5F2EUQ5</accession>
<dbReference type="CDD" id="cd00616">
    <property type="entry name" value="AHBA_syn"/>
    <property type="match status" value="1"/>
</dbReference>
<dbReference type="Gene3D" id="3.40.640.10">
    <property type="entry name" value="Type I PLP-dependent aspartate aminotransferase-like (Major domain)"/>
    <property type="match status" value="1"/>
</dbReference>
<evidence type="ECO:0000256" key="3">
    <source>
        <dbReference type="RuleBase" id="RU004508"/>
    </source>
</evidence>
<dbReference type="PANTHER" id="PTHR30244:SF36">
    <property type="entry name" value="3-OXO-GLUCOSE-6-PHOSPHATE:GLUTAMATE AMINOTRANSFERASE"/>
    <property type="match status" value="1"/>
</dbReference>
<evidence type="ECO:0000313" key="5">
    <source>
        <dbReference type="Proteomes" id="UP000244384"/>
    </source>
</evidence>
<comment type="similarity">
    <text evidence="2 3">Belongs to the DegT/DnrJ/EryC1 family.</text>
</comment>
<evidence type="ECO:0000256" key="1">
    <source>
        <dbReference type="ARBA" id="ARBA00022898"/>
    </source>
</evidence>
<dbReference type="GO" id="GO:0000271">
    <property type="term" value="P:polysaccharide biosynthetic process"/>
    <property type="evidence" value="ECO:0007669"/>
    <property type="project" value="TreeGrafter"/>
</dbReference>
<dbReference type="InterPro" id="IPR015424">
    <property type="entry name" value="PyrdxlP-dep_Trfase"/>
</dbReference>
<dbReference type="EMBL" id="CP026952">
    <property type="protein sequence ID" value="AWB91433.1"/>
    <property type="molecule type" value="Genomic_DNA"/>
</dbReference>
<dbReference type="RefSeq" id="WP_108577079.1">
    <property type="nucleotide sequence ID" value="NZ_CP026952.1"/>
</dbReference>
<dbReference type="SUPFAM" id="SSF53383">
    <property type="entry name" value="PLP-dependent transferases"/>
    <property type="match status" value="1"/>
</dbReference>
<dbReference type="InterPro" id="IPR015422">
    <property type="entry name" value="PyrdxlP-dep_Trfase_small"/>
</dbReference>
<dbReference type="InterPro" id="IPR000653">
    <property type="entry name" value="DegT/StrS_aminotransferase"/>
</dbReference>
<dbReference type="Proteomes" id="UP000244384">
    <property type="component" value="Chromosome"/>
</dbReference>